<evidence type="ECO:0000313" key="4">
    <source>
        <dbReference type="Proteomes" id="UP000620064"/>
    </source>
</evidence>
<keyword evidence="1" id="KW-0175">Coiled coil</keyword>
<dbReference type="PANTHER" id="PTHR34585:SF22">
    <property type="entry name" value="HELIX-TURN-HELIX DOMAIN-CONTAINING PROTEIN"/>
    <property type="match status" value="1"/>
</dbReference>
<organism evidence="3 4">
    <name type="scientific">Cloacibacterium rupense</name>
    <dbReference type="NCBI Taxonomy" id="517423"/>
    <lineage>
        <taxon>Bacteria</taxon>
        <taxon>Pseudomonadati</taxon>
        <taxon>Bacteroidota</taxon>
        <taxon>Flavobacteriia</taxon>
        <taxon>Flavobacteriales</taxon>
        <taxon>Weeksellaceae</taxon>
    </lineage>
</organism>
<gene>
    <name evidence="3" type="ORF">GCM10010992_27760</name>
</gene>
<name>A0ABQ2NPE4_9FLAO</name>
<proteinExistence type="predicted"/>
<feature type="domain" description="Helix-turn-helix" evidence="2">
    <location>
        <begin position="36"/>
        <end position="84"/>
    </location>
</feature>
<feature type="coiled-coil region" evidence="1">
    <location>
        <begin position="8"/>
        <end position="35"/>
    </location>
</feature>
<dbReference type="RefSeq" id="WP_188618746.1">
    <property type="nucleotide sequence ID" value="NZ_BMLV01000009.1"/>
</dbReference>
<reference evidence="4" key="1">
    <citation type="journal article" date="2019" name="Int. J. Syst. Evol. Microbiol.">
        <title>The Global Catalogue of Microorganisms (GCM) 10K type strain sequencing project: providing services to taxonomists for standard genome sequencing and annotation.</title>
        <authorList>
            <consortium name="The Broad Institute Genomics Platform"/>
            <consortium name="The Broad Institute Genome Sequencing Center for Infectious Disease"/>
            <person name="Wu L."/>
            <person name="Ma J."/>
        </authorList>
    </citation>
    <scope>NUCLEOTIDE SEQUENCE [LARGE SCALE GENOMIC DNA]</scope>
    <source>
        <strain evidence="4">CGMCC 1.7656</strain>
    </source>
</reference>
<dbReference type="Proteomes" id="UP000620064">
    <property type="component" value="Unassembled WGS sequence"/>
</dbReference>
<evidence type="ECO:0000313" key="3">
    <source>
        <dbReference type="EMBL" id="GGP06727.1"/>
    </source>
</evidence>
<evidence type="ECO:0000256" key="1">
    <source>
        <dbReference type="SAM" id="Coils"/>
    </source>
</evidence>
<accession>A0ABQ2NPE4</accession>
<keyword evidence="4" id="KW-1185">Reference proteome</keyword>
<sequence length="85" mass="9951">MNVSLITKEDLQEFKNELIEEIKDLLDNKSTEQKRWLKSNEVKEILNISSGTLQNLRINGTLRYSKVGGTLYYNYKDIEKLLSNK</sequence>
<protein>
    <submittedName>
        <fullName evidence="3">Transcriptional regulator</fullName>
    </submittedName>
</protein>
<dbReference type="PANTHER" id="PTHR34585">
    <property type="match status" value="1"/>
</dbReference>
<dbReference type="Pfam" id="PF12728">
    <property type="entry name" value="HTH_17"/>
    <property type="match status" value="1"/>
</dbReference>
<comment type="caution">
    <text evidence="3">The sequence shown here is derived from an EMBL/GenBank/DDBJ whole genome shotgun (WGS) entry which is preliminary data.</text>
</comment>
<dbReference type="InterPro" id="IPR009061">
    <property type="entry name" value="DNA-bd_dom_put_sf"/>
</dbReference>
<dbReference type="InterPro" id="IPR041657">
    <property type="entry name" value="HTH_17"/>
</dbReference>
<evidence type="ECO:0000259" key="2">
    <source>
        <dbReference type="Pfam" id="PF12728"/>
    </source>
</evidence>
<dbReference type="EMBL" id="BMLV01000009">
    <property type="protein sequence ID" value="GGP06727.1"/>
    <property type="molecule type" value="Genomic_DNA"/>
</dbReference>
<dbReference type="SUPFAM" id="SSF46955">
    <property type="entry name" value="Putative DNA-binding domain"/>
    <property type="match status" value="1"/>
</dbReference>